<dbReference type="InterPro" id="IPR002104">
    <property type="entry name" value="Integrase_catalytic"/>
</dbReference>
<accession>A0AA96YS26</accession>
<keyword evidence="3 5" id="KW-0238">DNA-binding</keyword>
<dbReference type="InterPro" id="IPR010998">
    <property type="entry name" value="Integrase_recombinase_N"/>
</dbReference>
<dbReference type="InterPro" id="IPR044068">
    <property type="entry name" value="CB"/>
</dbReference>
<dbReference type="PANTHER" id="PTHR30349">
    <property type="entry name" value="PHAGE INTEGRASE-RELATED"/>
    <property type="match status" value="1"/>
</dbReference>
<dbReference type="InterPro" id="IPR011010">
    <property type="entry name" value="DNA_brk_join_enz"/>
</dbReference>
<evidence type="ECO:0000256" key="3">
    <source>
        <dbReference type="ARBA" id="ARBA00023125"/>
    </source>
</evidence>
<dbReference type="KEGG" id="tog:HNI00_21035"/>
<feature type="domain" description="Tyr recombinase" evidence="6">
    <location>
        <begin position="104"/>
        <end position="317"/>
    </location>
</feature>
<evidence type="ECO:0000256" key="2">
    <source>
        <dbReference type="ARBA" id="ARBA00022908"/>
    </source>
</evidence>
<dbReference type="PANTHER" id="PTHR30349:SF64">
    <property type="entry name" value="PROPHAGE INTEGRASE INTD-RELATED"/>
    <property type="match status" value="1"/>
</dbReference>
<dbReference type="InterPro" id="IPR004107">
    <property type="entry name" value="Integrase_SAM-like_N"/>
</dbReference>
<dbReference type="GO" id="GO:0006310">
    <property type="term" value="P:DNA recombination"/>
    <property type="evidence" value="ECO:0007669"/>
    <property type="project" value="UniProtKB-KW"/>
</dbReference>
<dbReference type="RefSeq" id="WP_420156234.1">
    <property type="nucleotide sequence ID" value="NZ_CP053540.1"/>
</dbReference>
<feature type="domain" description="Core-binding (CB)" evidence="7">
    <location>
        <begin position="1"/>
        <end position="86"/>
    </location>
</feature>
<evidence type="ECO:0000313" key="8">
    <source>
        <dbReference type="EMBL" id="WOB45337.1"/>
    </source>
</evidence>
<dbReference type="AlphaFoldDB" id="A0AA96YS26"/>
<sequence>MEPRPRKLLDQVRDVLRLKHYSYRTEESYVQWIRRYILFHNKRHPAEMGGAEIEAFLTHLAVQENVAASTQNQALSALLFLYRHVLELPLALPVDAVRAKPSRYLPTVLTPEEVRAIIEQLSGSYRLVVQVLYGSGLRLTEALQLRMKDVDFAQRQIVVRDAKGKESRVTMLPGRLIEPLQQHLQRVRRLHQQDLDAGYGSVYLPFALERKYPNADRASIWQFVFPAFGLSKDPRSGVVRRHHLHETGLQRAIKRATGLAKIEKRVSCHTFRHSFATHLLQNGYDIRTVQELLGHKDVKTTMIYTHVLNRGGRGVRSPLDGCVQERALGVFERVEFWIGDFGFWIEGMPC</sequence>
<evidence type="ECO:0000256" key="1">
    <source>
        <dbReference type="ARBA" id="ARBA00008857"/>
    </source>
</evidence>
<dbReference type="Gene3D" id="1.10.443.10">
    <property type="entry name" value="Intergrase catalytic core"/>
    <property type="match status" value="1"/>
</dbReference>
<keyword evidence="2" id="KW-0229">DNA integration</keyword>
<organism evidence="8">
    <name type="scientific">Thermoleptolyngbya oregonensis NK1-22</name>
    <dbReference type="NCBI Taxonomy" id="2547457"/>
    <lineage>
        <taxon>Bacteria</taxon>
        <taxon>Bacillati</taxon>
        <taxon>Cyanobacteriota</taxon>
        <taxon>Cyanophyceae</taxon>
        <taxon>Oculatellales</taxon>
        <taxon>Oculatellaceae</taxon>
        <taxon>Thermoleptolyngbya</taxon>
    </lineage>
</organism>
<dbReference type="Pfam" id="PF00589">
    <property type="entry name" value="Phage_integrase"/>
    <property type="match status" value="1"/>
</dbReference>
<evidence type="ECO:0000256" key="4">
    <source>
        <dbReference type="ARBA" id="ARBA00023172"/>
    </source>
</evidence>
<dbReference type="InterPro" id="IPR011946">
    <property type="entry name" value="Integrase_integron-type"/>
</dbReference>
<dbReference type="Pfam" id="PF13495">
    <property type="entry name" value="Phage_int_SAM_4"/>
    <property type="match status" value="1"/>
</dbReference>
<proteinExistence type="inferred from homology"/>
<dbReference type="InterPro" id="IPR013762">
    <property type="entry name" value="Integrase-like_cat_sf"/>
</dbReference>
<comment type="similarity">
    <text evidence="1">Belongs to the 'phage' integrase family.</text>
</comment>
<dbReference type="InterPro" id="IPR050090">
    <property type="entry name" value="Tyrosine_recombinase_XerCD"/>
</dbReference>
<dbReference type="PROSITE" id="PS51898">
    <property type="entry name" value="TYR_RECOMBINASE"/>
    <property type="match status" value="1"/>
</dbReference>
<evidence type="ECO:0000259" key="6">
    <source>
        <dbReference type="PROSITE" id="PS51898"/>
    </source>
</evidence>
<dbReference type="Gene3D" id="1.10.150.130">
    <property type="match status" value="1"/>
</dbReference>
<dbReference type="PROSITE" id="PS51900">
    <property type="entry name" value="CB"/>
    <property type="match status" value="1"/>
</dbReference>
<dbReference type="CDD" id="cd01193">
    <property type="entry name" value="INT_IntI_C"/>
    <property type="match status" value="1"/>
</dbReference>
<dbReference type="NCBIfam" id="TIGR02249">
    <property type="entry name" value="integrase_gron"/>
    <property type="match status" value="1"/>
</dbReference>
<evidence type="ECO:0000256" key="5">
    <source>
        <dbReference type="PROSITE-ProRule" id="PRU01248"/>
    </source>
</evidence>
<dbReference type="GO" id="GO:0003677">
    <property type="term" value="F:DNA binding"/>
    <property type="evidence" value="ECO:0007669"/>
    <property type="project" value="UniProtKB-UniRule"/>
</dbReference>
<keyword evidence="4" id="KW-0233">DNA recombination</keyword>
<name>A0AA96YS26_9CYAN</name>
<reference evidence="8" key="1">
    <citation type="submission" date="2020-05" db="EMBL/GenBank/DDBJ databases">
        <authorList>
            <person name="Zhu T."/>
            <person name="Keshari N."/>
            <person name="Lu X."/>
        </authorList>
    </citation>
    <scope>NUCLEOTIDE SEQUENCE</scope>
    <source>
        <strain evidence="8">NK1-22</strain>
    </source>
</reference>
<dbReference type="GO" id="GO:0015074">
    <property type="term" value="P:DNA integration"/>
    <property type="evidence" value="ECO:0007669"/>
    <property type="project" value="UniProtKB-KW"/>
</dbReference>
<protein>
    <submittedName>
        <fullName evidence="8">Integron integrase</fullName>
    </submittedName>
</protein>
<dbReference type="SUPFAM" id="SSF56349">
    <property type="entry name" value="DNA breaking-rejoining enzymes"/>
    <property type="match status" value="1"/>
</dbReference>
<evidence type="ECO:0000259" key="7">
    <source>
        <dbReference type="PROSITE" id="PS51900"/>
    </source>
</evidence>
<dbReference type="EMBL" id="CP053540">
    <property type="protein sequence ID" value="WOB45337.1"/>
    <property type="molecule type" value="Genomic_DNA"/>
</dbReference>
<gene>
    <name evidence="8" type="ORF">HNI00_21035</name>
</gene>